<dbReference type="SMART" id="SM00225">
    <property type="entry name" value="BTB"/>
    <property type="match status" value="1"/>
</dbReference>
<dbReference type="InterPro" id="IPR015915">
    <property type="entry name" value="Kelch-typ_b-propeller"/>
</dbReference>
<dbReference type="SUPFAM" id="SSF117281">
    <property type="entry name" value="Kelch motif"/>
    <property type="match status" value="1"/>
</dbReference>
<feature type="domain" description="BTB" evidence="3">
    <location>
        <begin position="22"/>
        <end position="91"/>
    </location>
</feature>
<sequence>MVGHSEILLSKCAQFREQGEFTDVYLKVGGEVFSAHRIVLAASSDYFHAMFAHGMKESNQEVIELKDESISAAALKIVLDSIYSGDLQVNDENVLDVLVAADHLQVTSVVQQCCEYLQTQFVQLRFDVQKYCQICTIADRHGLIDLQEATQLKMASMYKDVCGNEEFLSHIDANQYSNLLNRDDLSAPSETFVFTSVMQWIKHKKEERMTVAARVIGAVRLGLVDIKEVIRELNTEEMQRFPEIHLLLHESLLHTCMPSVSSKFAVEKSKLRSTSQLLVAVSPGQNIDYFDFEHKIWKPLGMSREGGRHSEISHYCAETVGNSLYVAGGHPNYTNVDFISCYDLERNVWKTHPHSVGAISSMCTVGDYMYTFGFDCQKPPQRYSLAEGQWQNFTNVKGLRGMYFHNSGAPALHSDVFVLYGKRLNEKGYWQVRNASLHCFDQVRNVWEEKATTCHPHFGSSLFVVNGKLYVAGGNVNADSSGSLYGNPAPVEVYDEENNKWSVVDQKHIPENNLGAVEVDGRVYFIINKFPIDSGIRIPPGEVYPVSLHKWEKLGNISGTAALCYAPIKKESLKTG</sequence>
<keyword evidence="5" id="KW-1185">Reference proteome</keyword>
<dbReference type="EMBL" id="CALNXI010000015">
    <property type="protein sequence ID" value="CAH3014879.1"/>
    <property type="molecule type" value="Genomic_DNA"/>
</dbReference>
<dbReference type="Pfam" id="PF00651">
    <property type="entry name" value="BTB"/>
    <property type="match status" value="1"/>
</dbReference>
<organism evidence="4 5">
    <name type="scientific">Porites evermanni</name>
    <dbReference type="NCBI Taxonomy" id="104178"/>
    <lineage>
        <taxon>Eukaryota</taxon>
        <taxon>Metazoa</taxon>
        <taxon>Cnidaria</taxon>
        <taxon>Anthozoa</taxon>
        <taxon>Hexacorallia</taxon>
        <taxon>Scleractinia</taxon>
        <taxon>Fungiina</taxon>
        <taxon>Poritidae</taxon>
        <taxon>Porites</taxon>
    </lineage>
</organism>
<proteinExistence type="predicted"/>
<dbReference type="PIRSF" id="PIRSF037037">
    <property type="entry name" value="Kelch-like_protein_gigaxonin"/>
    <property type="match status" value="1"/>
</dbReference>
<dbReference type="PANTHER" id="PTHR45632">
    <property type="entry name" value="LD33804P"/>
    <property type="match status" value="1"/>
</dbReference>
<protein>
    <recommendedName>
        <fullName evidence="3">BTB domain-containing protein</fullName>
    </recommendedName>
</protein>
<reference evidence="4 5" key="1">
    <citation type="submission" date="2022-05" db="EMBL/GenBank/DDBJ databases">
        <authorList>
            <consortium name="Genoscope - CEA"/>
            <person name="William W."/>
        </authorList>
    </citation>
    <scope>NUCLEOTIDE SEQUENCE [LARGE SCALE GENOMIC DNA]</scope>
</reference>
<evidence type="ECO:0000259" key="3">
    <source>
        <dbReference type="PROSITE" id="PS50097"/>
    </source>
</evidence>
<dbReference type="InterPro" id="IPR000210">
    <property type="entry name" value="BTB/POZ_dom"/>
</dbReference>
<dbReference type="PROSITE" id="PS50097">
    <property type="entry name" value="BTB"/>
    <property type="match status" value="1"/>
</dbReference>
<dbReference type="Gene3D" id="3.30.710.10">
    <property type="entry name" value="Potassium Channel Kv1.1, Chain A"/>
    <property type="match status" value="1"/>
</dbReference>
<name>A0ABN8LFH6_9CNID</name>
<evidence type="ECO:0000256" key="1">
    <source>
        <dbReference type="ARBA" id="ARBA00022441"/>
    </source>
</evidence>
<dbReference type="InterPro" id="IPR011333">
    <property type="entry name" value="SKP1/BTB/POZ_sf"/>
</dbReference>
<evidence type="ECO:0000313" key="5">
    <source>
        <dbReference type="Proteomes" id="UP001159427"/>
    </source>
</evidence>
<dbReference type="Proteomes" id="UP001159427">
    <property type="component" value="Unassembled WGS sequence"/>
</dbReference>
<dbReference type="InterPro" id="IPR011705">
    <property type="entry name" value="BACK"/>
</dbReference>
<dbReference type="InterPro" id="IPR017096">
    <property type="entry name" value="BTB-kelch_protein"/>
</dbReference>
<dbReference type="Gene3D" id="1.25.40.420">
    <property type="match status" value="1"/>
</dbReference>
<keyword evidence="1" id="KW-0880">Kelch repeat</keyword>
<accession>A0ABN8LFH6</accession>
<evidence type="ECO:0000313" key="4">
    <source>
        <dbReference type="EMBL" id="CAH3014879.1"/>
    </source>
</evidence>
<dbReference type="Gene3D" id="2.120.10.80">
    <property type="entry name" value="Kelch-type beta propeller"/>
    <property type="match status" value="1"/>
</dbReference>
<dbReference type="PANTHER" id="PTHR45632:SF3">
    <property type="entry name" value="KELCH-LIKE PROTEIN 32"/>
    <property type="match status" value="1"/>
</dbReference>
<gene>
    <name evidence="4" type="ORF">PEVE_00007483</name>
</gene>
<comment type="caution">
    <text evidence="4">The sequence shown here is derived from an EMBL/GenBank/DDBJ whole genome shotgun (WGS) entry which is preliminary data.</text>
</comment>
<evidence type="ECO:0000256" key="2">
    <source>
        <dbReference type="ARBA" id="ARBA00022737"/>
    </source>
</evidence>
<dbReference type="SMART" id="SM00875">
    <property type="entry name" value="BACK"/>
    <property type="match status" value="1"/>
</dbReference>
<keyword evidence="2" id="KW-0677">Repeat</keyword>
<dbReference type="SUPFAM" id="SSF54695">
    <property type="entry name" value="POZ domain"/>
    <property type="match status" value="1"/>
</dbReference>
<dbReference type="Pfam" id="PF07707">
    <property type="entry name" value="BACK"/>
    <property type="match status" value="1"/>
</dbReference>